<accession>A0A1Y1VTG2</accession>
<sequence length="145" mass="17159">MEKNLNDYIQNKHMIKIIKKAIKKTEPGKPLLIFPKKDAWYILNTILNQIACQFSDGTLKNDMGIMNVTSQWYTFCLTYEKDCNVLMQKIRIMIIKRELLKNFPDETISFLLESETHDVRVQTLRTLSKELIEHPECFMDIEICQ</sequence>
<reference evidence="1 2" key="2">
    <citation type="submission" date="2016-08" db="EMBL/GenBank/DDBJ databases">
        <title>Pervasive Adenine N6-methylation of Active Genes in Fungi.</title>
        <authorList>
            <consortium name="DOE Joint Genome Institute"/>
            <person name="Mondo S.J."/>
            <person name="Dannebaum R.O."/>
            <person name="Kuo R.C."/>
            <person name="Labutti K."/>
            <person name="Haridas S."/>
            <person name="Kuo A."/>
            <person name="Salamov A."/>
            <person name="Ahrendt S.R."/>
            <person name="Lipzen A."/>
            <person name="Sullivan W."/>
            <person name="Andreopoulos W.B."/>
            <person name="Clum A."/>
            <person name="Lindquist E."/>
            <person name="Daum C."/>
            <person name="Ramamoorthy G.K."/>
            <person name="Gryganskyi A."/>
            <person name="Culley D."/>
            <person name="Magnuson J.K."/>
            <person name="James T.Y."/>
            <person name="O'Malley M.A."/>
            <person name="Stajich J.E."/>
            <person name="Spatafora J.W."/>
            <person name="Visel A."/>
            <person name="Grigoriev I.V."/>
        </authorList>
    </citation>
    <scope>NUCLEOTIDE SEQUENCE [LARGE SCALE GENOMIC DNA]</scope>
    <source>
        <strain evidence="1 2">S4</strain>
    </source>
</reference>
<dbReference type="EMBL" id="MCFG01000515">
    <property type="protein sequence ID" value="ORX64568.1"/>
    <property type="molecule type" value="Genomic_DNA"/>
</dbReference>
<reference evidence="1 2" key="1">
    <citation type="submission" date="2016-08" db="EMBL/GenBank/DDBJ databases">
        <title>A Parts List for Fungal Cellulosomes Revealed by Comparative Genomics.</title>
        <authorList>
            <consortium name="DOE Joint Genome Institute"/>
            <person name="Haitjema C.H."/>
            <person name="Gilmore S.P."/>
            <person name="Henske J.K."/>
            <person name="Solomon K.V."/>
            <person name="De Groot R."/>
            <person name="Kuo A."/>
            <person name="Mondo S.J."/>
            <person name="Salamov A.A."/>
            <person name="Labutti K."/>
            <person name="Zhao Z."/>
            <person name="Chiniquy J."/>
            <person name="Barry K."/>
            <person name="Brewer H.M."/>
            <person name="Purvine S.O."/>
            <person name="Wright A.T."/>
            <person name="Boxma B."/>
            <person name="Van Alen T."/>
            <person name="Hackstein J.H."/>
            <person name="Baker S.E."/>
            <person name="Grigoriev I.V."/>
            <person name="O'Malley M.A."/>
        </authorList>
    </citation>
    <scope>NUCLEOTIDE SEQUENCE [LARGE SCALE GENOMIC DNA]</scope>
    <source>
        <strain evidence="1 2">S4</strain>
    </source>
</reference>
<name>A0A1Y1VTG2_9FUNG</name>
<gene>
    <name evidence="1" type="ORF">BCR32DRAFT_330576</name>
</gene>
<protein>
    <submittedName>
        <fullName evidence="1">Uncharacterized protein</fullName>
    </submittedName>
</protein>
<evidence type="ECO:0000313" key="1">
    <source>
        <dbReference type="EMBL" id="ORX64568.1"/>
    </source>
</evidence>
<evidence type="ECO:0000313" key="2">
    <source>
        <dbReference type="Proteomes" id="UP000193944"/>
    </source>
</evidence>
<comment type="caution">
    <text evidence="1">The sequence shown here is derived from an EMBL/GenBank/DDBJ whole genome shotgun (WGS) entry which is preliminary data.</text>
</comment>
<dbReference type="AlphaFoldDB" id="A0A1Y1VTG2"/>
<keyword evidence="2" id="KW-1185">Reference proteome</keyword>
<proteinExistence type="predicted"/>
<organism evidence="1 2">
    <name type="scientific">Anaeromyces robustus</name>
    <dbReference type="NCBI Taxonomy" id="1754192"/>
    <lineage>
        <taxon>Eukaryota</taxon>
        <taxon>Fungi</taxon>
        <taxon>Fungi incertae sedis</taxon>
        <taxon>Chytridiomycota</taxon>
        <taxon>Chytridiomycota incertae sedis</taxon>
        <taxon>Neocallimastigomycetes</taxon>
        <taxon>Neocallimastigales</taxon>
        <taxon>Neocallimastigaceae</taxon>
        <taxon>Anaeromyces</taxon>
    </lineage>
</organism>
<dbReference type="Proteomes" id="UP000193944">
    <property type="component" value="Unassembled WGS sequence"/>
</dbReference>